<organism evidence="1 2">
    <name type="scientific">Acetohalobium arabaticum (strain ATCC 49924 / DSM 5501 / Z-7288)</name>
    <dbReference type="NCBI Taxonomy" id="574087"/>
    <lineage>
        <taxon>Bacteria</taxon>
        <taxon>Bacillati</taxon>
        <taxon>Bacillota</taxon>
        <taxon>Clostridia</taxon>
        <taxon>Halanaerobiales</taxon>
        <taxon>Halobacteroidaceae</taxon>
        <taxon>Acetohalobium</taxon>
    </lineage>
</organism>
<gene>
    <name evidence="1" type="ordered locus">Acear_0338</name>
</gene>
<proteinExistence type="predicted"/>
<name>D9QU92_ACEAZ</name>
<protein>
    <submittedName>
        <fullName evidence="1">Uncharacterized protein</fullName>
    </submittedName>
</protein>
<dbReference type="OrthoDB" id="2627867at2"/>
<dbReference type="AlphaFoldDB" id="D9QU92"/>
<dbReference type="RefSeq" id="WP_013277331.1">
    <property type="nucleotide sequence ID" value="NC_014378.1"/>
</dbReference>
<dbReference type="EMBL" id="CP002105">
    <property type="protein sequence ID" value="ADL11885.1"/>
    <property type="molecule type" value="Genomic_DNA"/>
</dbReference>
<evidence type="ECO:0000313" key="1">
    <source>
        <dbReference type="EMBL" id="ADL11885.1"/>
    </source>
</evidence>
<dbReference type="KEGG" id="aar:Acear_0338"/>
<keyword evidence="2" id="KW-1185">Reference proteome</keyword>
<dbReference type="STRING" id="574087.Acear_0338"/>
<dbReference type="HOGENOM" id="CLU_1648402_0_0_9"/>
<evidence type="ECO:0000313" key="2">
    <source>
        <dbReference type="Proteomes" id="UP000001661"/>
    </source>
</evidence>
<accession>D9QU92</accession>
<sequence length="160" mass="18043">MKRLIILFLIIGMLSFMVFDSGVNFPAKLETVGINWTIIAEDVSQVAMMVKQSTASLINIMFGKDKEVEEDIARYDAGEMHLEGEIKKISDNPRAIHIKLHMSDINDKVDNPIEIASRAVFKIKEDKATFRSLQIGDIVGIIINPQGKARKITVYNRPQQ</sequence>
<dbReference type="Proteomes" id="UP000001661">
    <property type="component" value="Chromosome"/>
</dbReference>
<reference evidence="1 2" key="1">
    <citation type="journal article" date="2010" name="Stand. Genomic Sci.">
        <title>Complete genome sequence of Acetohalobium arabaticum type strain (Z-7288).</title>
        <authorList>
            <person name="Sikorski J."/>
            <person name="Lapidus A."/>
            <person name="Chertkov O."/>
            <person name="Lucas S."/>
            <person name="Copeland A."/>
            <person name="Glavina Del Rio T."/>
            <person name="Nolan M."/>
            <person name="Tice H."/>
            <person name="Cheng J.F."/>
            <person name="Han C."/>
            <person name="Brambilla E."/>
            <person name="Pitluck S."/>
            <person name="Liolios K."/>
            <person name="Ivanova N."/>
            <person name="Mavromatis K."/>
            <person name="Mikhailova N."/>
            <person name="Pati A."/>
            <person name="Bruce D."/>
            <person name="Detter C."/>
            <person name="Tapia R."/>
            <person name="Goodwin L."/>
            <person name="Chen A."/>
            <person name="Palaniappan K."/>
            <person name="Land M."/>
            <person name="Hauser L."/>
            <person name="Chang Y.J."/>
            <person name="Jeffries C.D."/>
            <person name="Rohde M."/>
            <person name="Goker M."/>
            <person name="Spring S."/>
            <person name="Woyke T."/>
            <person name="Bristow J."/>
            <person name="Eisen J.A."/>
            <person name="Markowitz V."/>
            <person name="Hugenholtz P."/>
            <person name="Kyrpides N.C."/>
            <person name="Klenk H.P."/>
        </authorList>
    </citation>
    <scope>NUCLEOTIDE SEQUENCE [LARGE SCALE GENOMIC DNA]</scope>
    <source>
        <strain evidence="2">ATCC 49924 / DSM 5501 / Z-7288</strain>
    </source>
</reference>